<keyword evidence="1 3" id="KW-0378">Hydrolase</keyword>
<sequence length="307" mass="32581">MPLDPGTQSLLDLIAAAGYPPMHEGTPTTARQAMRSMTVDLVTDETRIPVGEVTDIDAGGVPARFYRPEGDGPWPTLVWIHGGGWVIGDLDTYDQTCRRFCRDGEMAVLSVDYRLAPEAPFPAAVEDSMTAVRWALEHRAELGGSDLVAVGGDSAGGNLSAIAAQELRDQLAAQVLIYPSTDMAGDYPSRAENAEGYFLDLATMVWFSGHYLSGGERLDLADPRLSPIASDVAGVAPAVVVTAEYDPLRDEGEAYADKLAAAGVKVDRTRYDGLVHGFLDMGAMSPAADAALGDIIALTKALLDRLA</sequence>
<accession>A0ABX8ED94</accession>
<evidence type="ECO:0000259" key="2">
    <source>
        <dbReference type="Pfam" id="PF07859"/>
    </source>
</evidence>
<protein>
    <submittedName>
        <fullName evidence="3">Carboxylesterase NlhH</fullName>
        <ecNumber evidence="3">3.1.1.1</ecNumber>
    </submittedName>
</protein>
<dbReference type="PANTHER" id="PTHR48081">
    <property type="entry name" value="AB HYDROLASE SUPERFAMILY PROTEIN C4A8.06C"/>
    <property type="match status" value="1"/>
</dbReference>
<keyword evidence="4" id="KW-1185">Reference proteome</keyword>
<dbReference type="Proteomes" id="UP000679307">
    <property type="component" value="Chromosome"/>
</dbReference>
<name>A0ABX8ED94_9ACTN</name>
<dbReference type="InterPro" id="IPR029058">
    <property type="entry name" value="AB_hydrolase_fold"/>
</dbReference>
<dbReference type="RefSeq" id="WP_214058024.1">
    <property type="nucleotide sequence ID" value="NZ_BAAAHS010000002.1"/>
</dbReference>
<reference evidence="3 4" key="1">
    <citation type="submission" date="2021-05" db="EMBL/GenBank/DDBJ databases">
        <title>Complete genome of Nocardioides aquaticus KCTC 9944T isolated from meromictic and hypersaline Ekho Lake, Antarctica.</title>
        <authorList>
            <person name="Hwang K."/>
            <person name="Kim K.M."/>
            <person name="Choe H."/>
        </authorList>
    </citation>
    <scope>NUCLEOTIDE SEQUENCE [LARGE SCALE GENOMIC DNA]</scope>
    <source>
        <strain evidence="3 4">KCTC 9944</strain>
    </source>
</reference>
<evidence type="ECO:0000256" key="1">
    <source>
        <dbReference type="ARBA" id="ARBA00022801"/>
    </source>
</evidence>
<dbReference type="GO" id="GO:0106435">
    <property type="term" value="F:carboxylesterase activity"/>
    <property type="evidence" value="ECO:0007669"/>
    <property type="project" value="UniProtKB-EC"/>
</dbReference>
<dbReference type="EMBL" id="CP075371">
    <property type="protein sequence ID" value="QVT78441.1"/>
    <property type="molecule type" value="Genomic_DNA"/>
</dbReference>
<evidence type="ECO:0000313" key="3">
    <source>
        <dbReference type="EMBL" id="QVT78441.1"/>
    </source>
</evidence>
<dbReference type="Gene3D" id="3.40.50.1820">
    <property type="entry name" value="alpha/beta hydrolase"/>
    <property type="match status" value="1"/>
</dbReference>
<organism evidence="3 4">
    <name type="scientific">Nocardioides aquaticus</name>
    <dbReference type="NCBI Taxonomy" id="160826"/>
    <lineage>
        <taxon>Bacteria</taxon>
        <taxon>Bacillati</taxon>
        <taxon>Actinomycetota</taxon>
        <taxon>Actinomycetes</taxon>
        <taxon>Propionibacteriales</taxon>
        <taxon>Nocardioidaceae</taxon>
        <taxon>Nocardioides</taxon>
    </lineage>
</organism>
<dbReference type="EC" id="3.1.1.1" evidence="3"/>
<proteinExistence type="predicted"/>
<dbReference type="InterPro" id="IPR050300">
    <property type="entry name" value="GDXG_lipolytic_enzyme"/>
</dbReference>
<dbReference type="InterPro" id="IPR013094">
    <property type="entry name" value="AB_hydrolase_3"/>
</dbReference>
<dbReference type="PANTHER" id="PTHR48081:SF8">
    <property type="entry name" value="ALPHA_BETA HYDROLASE FOLD-3 DOMAIN-CONTAINING PROTEIN-RELATED"/>
    <property type="match status" value="1"/>
</dbReference>
<evidence type="ECO:0000313" key="4">
    <source>
        <dbReference type="Proteomes" id="UP000679307"/>
    </source>
</evidence>
<gene>
    <name evidence="3" type="primary">nlhH_5</name>
    <name evidence="3" type="ORF">ENKNEFLB_00818</name>
</gene>
<dbReference type="Pfam" id="PF07859">
    <property type="entry name" value="Abhydrolase_3"/>
    <property type="match status" value="1"/>
</dbReference>
<dbReference type="SUPFAM" id="SSF53474">
    <property type="entry name" value="alpha/beta-Hydrolases"/>
    <property type="match status" value="1"/>
</dbReference>
<feature type="domain" description="Alpha/beta hydrolase fold-3" evidence="2">
    <location>
        <begin position="77"/>
        <end position="279"/>
    </location>
</feature>